<evidence type="ECO:0000256" key="3">
    <source>
        <dbReference type="ARBA" id="ARBA00022630"/>
    </source>
</evidence>
<dbReference type="Gene3D" id="3.30.560.10">
    <property type="entry name" value="Glucose Oxidase, domain 3"/>
    <property type="match status" value="1"/>
</dbReference>
<evidence type="ECO:0000256" key="2">
    <source>
        <dbReference type="ARBA" id="ARBA00010790"/>
    </source>
</evidence>
<reference evidence="7 8" key="1">
    <citation type="submission" date="2024-06" db="EMBL/GenBank/DDBJ databases">
        <title>Genomic Encyclopedia of Type Strains, Phase IV (KMG-IV): sequencing the most valuable type-strain genomes for metagenomic binning, comparative biology and taxonomic classification.</title>
        <authorList>
            <person name="Goeker M."/>
        </authorList>
    </citation>
    <scope>NUCLEOTIDE SEQUENCE [LARGE SCALE GENOMIC DNA]</scope>
    <source>
        <strain evidence="7 8">DSM 29846</strain>
    </source>
</reference>
<gene>
    <name evidence="7" type="ORF">ABID26_005792</name>
</gene>
<proteinExistence type="inferred from homology"/>
<keyword evidence="3 5" id="KW-0285">Flavoprotein</keyword>
<evidence type="ECO:0000259" key="6">
    <source>
        <dbReference type="PROSITE" id="PS00623"/>
    </source>
</evidence>
<evidence type="ECO:0000313" key="8">
    <source>
        <dbReference type="Proteomes" id="UP001549036"/>
    </source>
</evidence>
<keyword evidence="8" id="KW-1185">Reference proteome</keyword>
<comment type="caution">
    <text evidence="7">The sequence shown here is derived from an EMBL/GenBank/DDBJ whole genome shotgun (WGS) entry which is preliminary data.</text>
</comment>
<comment type="cofactor">
    <cofactor evidence="1">
        <name>FAD</name>
        <dbReference type="ChEBI" id="CHEBI:57692"/>
    </cofactor>
</comment>
<protein>
    <submittedName>
        <fullName evidence="7">Choline dehydrogenase-like flavoprotein</fullName>
    </submittedName>
</protein>
<dbReference type="Pfam" id="PF00732">
    <property type="entry name" value="GMC_oxred_N"/>
    <property type="match status" value="1"/>
</dbReference>
<dbReference type="Proteomes" id="UP001549036">
    <property type="component" value="Unassembled WGS sequence"/>
</dbReference>
<dbReference type="PROSITE" id="PS00623">
    <property type="entry name" value="GMC_OXRED_1"/>
    <property type="match status" value="1"/>
</dbReference>
<sequence>MSFDYIIVGAGSAGCVLANRLTEDSDRTVLLIEAGGEPDPRLAHIPGAASWMQNSRADWAFSTTHQRELFDRRIAYPRGRVVGGSSILNYMVYIRGNSGDYDQ</sequence>
<name>A0ABV2I0E9_9HYPH</name>
<accession>A0ABV2I0E9</accession>
<dbReference type="InterPro" id="IPR012132">
    <property type="entry name" value="GMC_OxRdtase"/>
</dbReference>
<keyword evidence="4 5" id="KW-0274">FAD</keyword>
<dbReference type="SUPFAM" id="SSF51905">
    <property type="entry name" value="FAD/NAD(P)-binding domain"/>
    <property type="match status" value="1"/>
</dbReference>
<evidence type="ECO:0000313" key="7">
    <source>
        <dbReference type="EMBL" id="MET3596374.1"/>
    </source>
</evidence>
<evidence type="ECO:0000256" key="4">
    <source>
        <dbReference type="ARBA" id="ARBA00022827"/>
    </source>
</evidence>
<dbReference type="InterPro" id="IPR036188">
    <property type="entry name" value="FAD/NAD-bd_sf"/>
</dbReference>
<organism evidence="7 8">
    <name type="scientific">Mesorhizobium shonense</name>
    <dbReference type="NCBI Taxonomy" id="1209948"/>
    <lineage>
        <taxon>Bacteria</taxon>
        <taxon>Pseudomonadati</taxon>
        <taxon>Pseudomonadota</taxon>
        <taxon>Alphaproteobacteria</taxon>
        <taxon>Hyphomicrobiales</taxon>
        <taxon>Phyllobacteriaceae</taxon>
        <taxon>Mesorhizobium</taxon>
    </lineage>
</organism>
<feature type="domain" description="Glucose-methanol-choline oxidoreductase N-terminal" evidence="6">
    <location>
        <begin position="79"/>
        <end position="102"/>
    </location>
</feature>
<dbReference type="EMBL" id="JBEPLM010000014">
    <property type="protein sequence ID" value="MET3596374.1"/>
    <property type="molecule type" value="Genomic_DNA"/>
</dbReference>
<dbReference type="Gene3D" id="3.50.50.60">
    <property type="entry name" value="FAD/NAD(P)-binding domain"/>
    <property type="match status" value="1"/>
</dbReference>
<evidence type="ECO:0000256" key="1">
    <source>
        <dbReference type="ARBA" id="ARBA00001974"/>
    </source>
</evidence>
<dbReference type="PANTHER" id="PTHR11552">
    <property type="entry name" value="GLUCOSE-METHANOL-CHOLINE GMC OXIDOREDUCTASE"/>
    <property type="match status" value="1"/>
</dbReference>
<dbReference type="PANTHER" id="PTHR11552:SF147">
    <property type="entry name" value="CHOLINE DEHYDROGENASE, MITOCHONDRIAL"/>
    <property type="match status" value="1"/>
</dbReference>
<dbReference type="InterPro" id="IPR000172">
    <property type="entry name" value="GMC_OxRdtase_N"/>
</dbReference>
<evidence type="ECO:0000256" key="5">
    <source>
        <dbReference type="RuleBase" id="RU003968"/>
    </source>
</evidence>
<comment type="similarity">
    <text evidence="2 5">Belongs to the GMC oxidoreductase family.</text>
</comment>